<accession>A0A316WNZ5</accession>
<dbReference type="Pfam" id="PF05114">
    <property type="entry name" value="MbnB_TglH_ChrH"/>
    <property type="match status" value="1"/>
</dbReference>
<evidence type="ECO:0000313" key="2">
    <source>
        <dbReference type="Proteomes" id="UP000236413"/>
    </source>
</evidence>
<dbReference type="InterPro" id="IPR007801">
    <property type="entry name" value="MbnB/TglH/ChrH"/>
</dbReference>
<dbReference type="PANTHER" id="PTHR42194:SF1">
    <property type="entry name" value="UPF0276 PROTEIN HI_1600"/>
    <property type="match status" value="1"/>
</dbReference>
<dbReference type="Proteomes" id="UP000236413">
    <property type="component" value="Unassembled WGS sequence"/>
</dbReference>
<dbReference type="SUPFAM" id="SSF51658">
    <property type="entry name" value="Xylose isomerase-like"/>
    <property type="match status" value="1"/>
</dbReference>
<comment type="caution">
    <text evidence="1">The sequence shown here is derived from an EMBL/GenBank/DDBJ whole genome shotgun (WGS) entry which is preliminary data.</text>
</comment>
<reference evidence="1 2" key="1">
    <citation type="submission" date="2018-04" db="EMBL/GenBank/DDBJ databases">
        <title>Chryseobacterium oncorhynchi 701B-08T from rainbow trout, and Chryseobacterium viscerum 687B-08T from diseased fish.</title>
        <authorList>
            <person name="Jeong J.-J."/>
            <person name="Lee Y.J."/>
            <person name="Pathiraja D."/>
            <person name="Park B."/>
            <person name="Choi I.-G."/>
            <person name="Kim K.D."/>
        </authorList>
    </citation>
    <scope>NUCLEOTIDE SEQUENCE [LARGE SCALE GENOMIC DNA]</scope>
    <source>
        <strain evidence="1 2">687B-08</strain>
    </source>
</reference>
<evidence type="ECO:0000313" key="1">
    <source>
        <dbReference type="EMBL" id="PWN62849.1"/>
    </source>
</evidence>
<dbReference type="InterPro" id="IPR036237">
    <property type="entry name" value="Xyl_isomerase-like_sf"/>
</dbReference>
<dbReference type="Gene3D" id="3.20.20.150">
    <property type="entry name" value="Divalent-metal-dependent TIM barrel enzymes"/>
    <property type="match status" value="1"/>
</dbReference>
<sequence>MPGLRNGIKMRKPLLGVSMMAEADFVSAILPLLQNNSIEVLEWSFDTLYHTHEPDWLCDLLNFYAENNRLIGHGVYYSLLDARWTARQEQWLEKLKEEVQQRKYNHITEHFGFMNTDNFHQGVPLPVSLHPKTLQIGKDRLNRLQEAVDIPVGIENLAFSLSVDDVKEQGMFLDKLTEDSNGFLILDLHNIYCQSCNFGVEMQEIINLYPLDKVKEIHLSGGSWQESVYGKMPVRRDTHDDVIPEDIFSVLPAVLTQCQSLEYVIIERLGHTLKTEEEKSNFLHDFNKVKTIIEASDWKNRRENNWTKKEIQLAEKPVEDLVLYEEQSRLTRLLFDNVGAAAIKDQDFHYFKTENWDPEMILTAQNIIKKWNPY</sequence>
<dbReference type="EMBL" id="PPEG02000003">
    <property type="protein sequence ID" value="PWN62849.1"/>
    <property type="molecule type" value="Genomic_DNA"/>
</dbReference>
<gene>
    <name evidence="1" type="ORF">C1634_008730</name>
</gene>
<proteinExistence type="predicted"/>
<protein>
    <submittedName>
        <fullName evidence="1">DUF692 domain-containing protein</fullName>
    </submittedName>
</protein>
<organism evidence="1 2">
    <name type="scientific">Chryseobacterium viscerum</name>
    <dbReference type="NCBI Taxonomy" id="1037377"/>
    <lineage>
        <taxon>Bacteria</taxon>
        <taxon>Pseudomonadati</taxon>
        <taxon>Bacteroidota</taxon>
        <taxon>Flavobacteriia</taxon>
        <taxon>Flavobacteriales</taxon>
        <taxon>Weeksellaceae</taxon>
        <taxon>Chryseobacterium group</taxon>
        <taxon>Chryseobacterium</taxon>
    </lineage>
</organism>
<dbReference type="PANTHER" id="PTHR42194">
    <property type="entry name" value="UPF0276 PROTEIN HI_1600"/>
    <property type="match status" value="1"/>
</dbReference>
<name>A0A316WNZ5_9FLAO</name>
<dbReference type="AlphaFoldDB" id="A0A316WNZ5"/>